<accession>A0AAE0KWZ1</accession>
<organism evidence="2 3">
    <name type="scientific">Cymbomonas tetramitiformis</name>
    <dbReference type="NCBI Taxonomy" id="36881"/>
    <lineage>
        <taxon>Eukaryota</taxon>
        <taxon>Viridiplantae</taxon>
        <taxon>Chlorophyta</taxon>
        <taxon>Pyramimonadophyceae</taxon>
        <taxon>Pyramimonadales</taxon>
        <taxon>Pyramimonadaceae</taxon>
        <taxon>Cymbomonas</taxon>
    </lineage>
</organism>
<feature type="compositionally biased region" description="Acidic residues" evidence="1">
    <location>
        <begin position="90"/>
        <end position="111"/>
    </location>
</feature>
<proteinExistence type="predicted"/>
<dbReference type="AlphaFoldDB" id="A0AAE0KWZ1"/>
<keyword evidence="3" id="KW-1185">Reference proteome</keyword>
<feature type="region of interest" description="Disordered" evidence="1">
    <location>
        <begin position="84"/>
        <end position="118"/>
    </location>
</feature>
<protein>
    <submittedName>
        <fullName evidence="2">Uncharacterized protein</fullName>
    </submittedName>
</protein>
<comment type="caution">
    <text evidence="2">The sequence shown here is derived from an EMBL/GenBank/DDBJ whole genome shotgun (WGS) entry which is preliminary data.</text>
</comment>
<evidence type="ECO:0000256" key="1">
    <source>
        <dbReference type="SAM" id="MobiDB-lite"/>
    </source>
</evidence>
<evidence type="ECO:0000313" key="3">
    <source>
        <dbReference type="Proteomes" id="UP001190700"/>
    </source>
</evidence>
<reference evidence="2 3" key="1">
    <citation type="journal article" date="2015" name="Genome Biol. Evol.">
        <title>Comparative Genomics of a Bacterivorous Green Alga Reveals Evolutionary Causalities and Consequences of Phago-Mixotrophic Mode of Nutrition.</title>
        <authorList>
            <person name="Burns J.A."/>
            <person name="Paasch A."/>
            <person name="Narechania A."/>
            <person name="Kim E."/>
        </authorList>
    </citation>
    <scope>NUCLEOTIDE SEQUENCE [LARGE SCALE GENOMIC DNA]</scope>
    <source>
        <strain evidence="2 3">PLY_AMNH</strain>
    </source>
</reference>
<evidence type="ECO:0000313" key="2">
    <source>
        <dbReference type="EMBL" id="KAK3263554.1"/>
    </source>
</evidence>
<name>A0AAE0KWZ1_9CHLO</name>
<dbReference type="Proteomes" id="UP001190700">
    <property type="component" value="Unassembled WGS sequence"/>
</dbReference>
<dbReference type="EMBL" id="LGRX02015278">
    <property type="protein sequence ID" value="KAK3263554.1"/>
    <property type="molecule type" value="Genomic_DNA"/>
</dbReference>
<gene>
    <name evidence="2" type="ORF">CYMTET_27637</name>
</gene>
<sequence length="118" mass="12343">MNDWACVSSVKQLRPWKVNPLLPHKSTSTALDSFVVMGSEVKGAPGSHVSPRAPDTARDNFVVGSDLNGFSRVQVVGQAGQAGAAAAELDLNEDSDEEPAGEEDGAPEEPAEPPVSFL</sequence>